<dbReference type="Proteomes" id="UP001165395">
    <property type="component" value="Unassembled WGS sequence"/>
</dbReference>
<dbReference type="PANTHER" id="PTHR30537:SF5">
    <property type="entry name" value="HTH-TYPE TRANSCRIPTIONAL ACTIVATOR TTDR-RELATED"/>
    <property type="match status" value="1"/>
</dbReference>
<evidence type="ECO:0000256" key="4">
    <source>
        <dbReference type="ARBA" id="ARBA00023163"/>
    </source>
</evidence>
<dbReference type="SUPFAM" id="SSF53850">
    <property type="entry name" value="Periplasmic binding protein-like II"/>
    <property type="match status" value="1"/>
</dbReference>
<dbReference type="Pfam" id="PF00126">
    <property type="entry name" value="HTH_1"/>
    <property type="match status" value="1"/>
</dbReference>
<dbReference type="PROSITE" id="PS50931">
    <property type="entry name" value="HTH_LYSR"/>
    <property type="match status" value="1"/>
</dbReference>
<evidence type="ECO:0000259" key="5">
    <source>
        <dbReference type="PROSITE" id="PS50931"/>
    </source>
</evidence>
<dbReference type="InterPro" id="IPR005119">
    <property type="entry name" value="LysR_subst-bd"/>
</dbReference>
<evidence type="ECO:0000256" key="1">
    <source>
        <dbReference type="ARBA" id="ARBA00009437"/>
    </source>
</evidence>
<feature type="domain" description="HTH lysR-type" evidence="5">
    <location>
        <begin position="1"/>
        <end position="59"/>
    </location>
</feature>
<evidence type="ECO:0000256" key="3">
    <source>
        <dbReference type="ARBA" id="ARBA00023125"/>
    </source>
</evidence>
<dbReference type="InterPro" id="IPR036390">
    <property type="entry name" value="WH_DNA-bd_sf"/>
</dbReference>
<name>A0ABS8D614_9NEIS</name>
<evidence type="ECO:0000313" key="6">
    <source>
        <dbReference type="EMBL" id="MCB6183622.1"/>
    </source>
</evidence>
<evidence type="ECO:0000256" key="2">
    <source>
        <dbReference type="ARBA" id="ARBA00023015"/>
    </source>
</evidence>
<dbReference type="InterPro" id="IPR000847">
    <property type="entry name" value="LysR_HTH_N"/>
</dbReference>
<dbReference type="EMBL" id="JAJBZT010000004">
    <property type="protein sequence ID" value="MCB6183622.1"/>
    <property type="molecule type" value="Genomic_DNA"/>
</dbReference>
<dbReference type="RefSeq" id="WP_227180401.1">
    <property type="nucleotide sequence ID" value="NZ_JAJBZT010000004.1"/>
</dbReference>
<keyword evidence="7" id="KW-1185">Reference proteome</keyword>
<dbReference type="SUPFAM" id="SSF46785">
    <property type="entry name" value="Winged helix' DNA-binding domain"/>
    <property type="match status" value="1"/>
</dbReference>
<accession>A0ABS8D614</accession>
<proteinExistence type="inferred from homology"/>
<organism evidence="6 7">
    <name type="scientific">Leeia speluncae</name>
    <dbReference type="NCBI Taxonomy" id="2884804"/>
    <lineage>
        <taxon>Bacteria</taxon>
        <taxon>Pseudomonadati</taxon>
        <taxon>Pseudomonadota</taxon>
        <taxon>Betaproteobacteria</taxon>
        <taxon>Neisseriales</taxon>
        <taxon>Leeiaceae</taxon>
        <taxon>Leeia</taxon>
    </lineage>
</organism>
<gene>
    <name evidence="6" type="ORF">LIN78_08680</name>
</gene>
<protein>
    <submittedName>
        <fullName evidence="6">LysR family transcriptional regulator</fullName>
    </submittedName>
</protein>
<comment type="caution">
    <text evidence="6">The sequence shown here is derived from an EMBL/GenBank/DDBJ whole genome shotgun (WGS) entry which is preliminary data.</text>
</comment>
<dbReference type="CDD" id="cd08479">
    <property type="entry name" value="PBP2_CrgA_like_9"/>
    <property type="match status" value="1"/>
</dbReference>
<keyword evidence="4" id="KW-0804">Transcription</keyword>
<dbReference type="Gene3D" id="1.10.10.10">
    <property type="entry name" value="Winged helix-like DNA-binding domain superfamily/Winged helix DNA-binding domain"/>
    <property type="match status" value="1"/>
</dbReference>
<dbReference type="Gene3D" id="3.40.190.290">
    <property type="match status" value="1"/>
</dbReference>
<evidence type="ECO:0000313" key="7">
    <source>
        <dbReference type="Proteomes" id="UP001165395"/>
    </source>
</evidence>
<keyword evidence="3" id="KW-0238">DNA-binding</keyword>
<dbReference type="InterPro" id="IPR036388">
    <property type="entry name" value="WH-like_DNA-bd_sf"/>
</dbReference>
<sequence length="298" mass="33664">MNHLSDLSFFDQLIRAGSLTRTAQQLGVTTAAISKRLSLLEQRLGIRLLERTTRRMVPTAEGWIYLEEGRRILAEVTSLEETISQHQEYPRGLLRILVGFGFGRTVIAPLIPKFLAAYPEVEVQLTLTDKPIRLTDNEVDVAIRFGQITDGRVVAKKLAANRRLLCASPSYLKQFGTPKTPQMLLKHQCIDIRERDETFGVWKLSHADQTVHIKIHGNTSTNDGETAVAWATQGMGIVLRSHWHIAPMLRSNQLVHILPEWEQSDADIYAIYPAKKYTPAKISAWISFLSEQLSSHAF</sequence>
<dbReference type="PANTHER" id="PTHR30537">
    <property type="entry name" value="HTH-TYPE TRANSCRIPTIONAL REGULATOR"/>
    <property type="match status" value="1"/>
</dbReference>
<keyword evidence="2" id="KW-0805">Transcription regulation</keyword>
<comment type="similarity">
    <text evidence="1">Belongs to the LysR transcriptional regulatory family.</text>
</comment>
<reference evidence="6" key="1">
    <citation type="submission" date="2021-10" db="EMBL/GenBank/DDBJ databases">
        <title>The complete genome sequence of Leeia sp. TBRC 13508.</title>
        <authorList>
            <person name="Charoenyingcharoen P."/>
            <person name="Yukphan P."/>
        </authorList>
    </citation>
    <scope>NUCLEOTIDE SEQUENCE</scope>
    <source>
        <strain evidence="6">TBRC 13508</strain>
    </source>
</reference>
<dbReference type="Pfam" id="PF03466">
    <property type="entry name" value="LysR_substrate"/>
    <property type="match status" value="1"/>
</dbReference>
<dbReference type="InterPro" id="IPR058163">
    <property type="entry name" value="LysR-type_TF_proteobact-type"/>
</dbReference>